<dbReference type="SUPFAM" id="SSF55347">
    <property type="entry name" value="Glyceraldehyde-3-phosphate dehydrogenase-like, C-terminal domain"/>
    <property type="match status" value="1"/>
</dbReference>
<comment type="similarity">
    <text evidence="1">Belongs to the Gfo/Idh/MocA family.</text>
</comment>
<dbReference type="GO" id="GO:0016491">
    <property type="term" value="F:oxidoreductase activity"/>
    <property type="evidence" value="ECO:0007669"/>
    <property type="project" value="UniProtKB-KW"/>
</dbReference>
<sequence>MTTPLRTALLGFGTAGRVFHGPLLATDPDYAVTVVSTADPDRAGQATAAHPDAVVVPTPDDALARAVDLDLVIIGTPPHTHADLAHRAIDAGLAVVVDKPFTVTSVEGREVIEHARAAGVPLTVHQNRRWDADFLTLRELLAHGRLGTVHRFESRFEWWKPVPPDTWKGRLGPEQGGGILFDLGTHLIDQAVQLFGPVEGLSAETDVRRAGGGADDDTFVVLEHTSGVRSHLWMSSVAAQPGPRFRVLGSRAGYVSWELDGQEAALKEGLVPTDPDWGLTPPDRWGTLGVPGALEPVPAARGDYGAFYRLLSAALRSGGPLPVDPADSLHVIELIERLRRSAAAA</sequence>
<evidence type="ECO:0000313" key="6">
    <source>
        <dbReference type="EMBL" id="NIH65877.1"/>
    </source>
</evidence>
<feature type="domain" description="Gfo/Idh/MocA-like oxidoreductase N-terminal" evidence="3">
    <location>
        <begin position="6"/>
        <end position="124"/>
    </location>
</feature>
<dbReference type="Pfam" id="PF01408">
    <property type="entry name" value="GFO_IDH_MocA"/>
    <property type="match status" value="1"/>
</dbReference>
<accession>A0A846LE01</accession>
<dbReference type="PANTHER" id="PTHR43708:SF5">
    <property type="entry name" value="CONSERVED EXPRESSED OXIDOREDUCTASE (EUROFUNG)-RELATED"/>
    <property type="match status" value="1"/>
</dbReference>
<dbReference type="RefSeq" id="WP_166753554.1">
    <property type="nucleotide sequence ID" value="NZ_BAABJU010000021.1"/>
</dbReference>
<keyword evidence="2" id="KW-0560">Oxidoreductase</keyword>
<dbReference type="InterPro" id="IPR000683">
    <property type="entry name" value="Gfo/Idh/MocA-like_OxRdtase_N"/>
</dbReference>
<name>A0A846LE01_9ACTN</name>
<reference evidence="5" key="4">
    <citation type="submission" date="2024-05" db="EMBL/GenBank/DDBJ databases">
        <authorList>
            <person name="Sun Q."/>
            <person name="Zhou Y."/>
        </authorList>
    </citation>
    <scope>NUCLEOTIDE SEQUENCE</scope>
    <source>
        <strain evidence="5">CGMCC 4.5581</strain>
    </source>
</reference>
<dbReference type="InterPro" id="IPR036291">
    <property type="entry name" value="NAD(P)-bd_dom_sf"/>
</dbReference>
<dbReference type="PANTHER" id="PTHR43708">
    <property type="entry name" value="CONSERVED EXPRESSED OXIDOREDUCTASE (EUROFUNG)"/>
    <property type="match status" value="1"/>
</dbReference>
<feature type="domain" description="GFO/IDH/MocA-like oxidoreductase" evidence="4">
    <location>
        <begin position="134"/>
        <end position="254"/>
    </location>
</feature>
<dbReference type="Pfam" id="PF22725">
    <property type="entry name" value="GFO_IDH_MocA_C3"/>
    <property type="match status" value="1"/>
</dbReference>
<dbReference type="EMBL" id="BMMI01000004">
    <property type="protein sequence ID" value="GGL67773.1"/>
    <property type="molecule type" value="Genomic_DNA"/>
</dbReference>
<dbReference type="AlphaFoldDB" id="A0A846LE01"/>
<reference evidence="8" key="2">
    <citation type="journal article" date="2019" name="Int. J. Syst. Evol. Microbiol.">
        <title>The Global Catalogue of Microorganisms (GCM) 10K type strain sequencing project: providing services to taxonomists for standard genome sequencing and annotation.</title>
        <authorList>
            <consortium name="The Broad Institute Genomics Platform"/>
            <consortium name="The Broad Institute Genome Sequencing Center for Infectious Disease"/>
            <person name="Wu L."/>
            <person name="Ma J."/>
        </authorList>
    </citation>
    <scope>NUCLEOTIDE SEQUENCE [LARGE SCALE GENOMIC DNA]</scope>
    <source>
        <strain evidence="8">CGMCC 4.5581</strain>
    </source>
</reference>
<evidence type="ECO:0000313" key="7">
    <source>
        <dbReference type="Proteomes" id="UP000552836"/>
    </source>
</evidence>
<evidence type="ECO:0000313" key="8">
    <source>
        <dbReference type="Proteomes" id="UP000648663"/>
    </source>
</evidence>
<organism evidence="6 7">
    <name type="scientific">Modestobacter marinus</name>
    <dbReference type="NCBI Taxonomy" id="477641"/>
    <lineage>
        <taxon>Bacteria</taxon>
        <taxon>Bacillati</taxon>
        <taxon>Actinomycetota</taxon>
        <taxon>Actinomycetes</taxon>
        <taxon>Geodermatophilales</taxon>
        <taxon>Geodermatophilaceae</taxon>
        <taxon>Modestobacter</taxon>
    </lineage>
</organism>
<dbReference type="InterPro" id="IPR051317">
    <property type="entry name" value="Gfo/Idh/MocA_oxidoreduct"/>
</dbReference>
<dbReference type="Gene3D" id="3.40.50.720">
    <property type="entry name" value="NAD(P)-binding Rossmann-like Domain"/>
    <property type="match status" value="1"/>
</dbReference>
<evidence type="ECO:0000256" key="2">
    <source>
        <dbReference type="ARBA" id="ARBA00023002"/>
    </source>
</evidence>
<evidence type="ECO:0000259" key="4">
    <source>
        <dbReference type="Pfam" id="PF22725"/>
    </source>
</evidence>
<proteinExistence type="inferred from homology"/>
<comment type="caution">
    <text evidence="6">The sequence shown here is derived from an EMBL/GenBank/DDBJ whole genome shotgun (WGS) entry which is preliminary data.</text>
</comment>
<dbReference type="Proteomes" id="UP000552836">
    <property type="component" value="Unassembled WGS sequence"/>
</dbReference>
<evidence type="ECO:0000313" key="5">
    <source>
        <dbReference type="EMBL" id="GGL67773.1"/>
    </source>
</evidence>
<keyword evidence="8" id="KW-1185">Reference proteome</keyword>
<protein>
    <submittedName>
        <fullName evidence="5">Oxidoreductase</fullName>
    </submittedName>
    <submittedName>
        <fullName evidence="6">Putative dehydrogenase</fullName>
    </submittedName>
</protein>
<reference evidence="5" key="1">
    <citation type="journal article" date="2014" name="Int. J. Syst. Evol. Microbiol.">
        <title>Complete genome of a new Firmicutes species belonging to the dominant human colonic microbiota ('Ruminococcus bicirculans') reveals two chromosomes and a selective capacity to utilize plant glucans.</title>
        <authorList>
            <consortium name="NISC Comparative Sequencing Program"/>
            <person name="Wegmann U."/>
            <person name="Louis P."/>
            <person name="Goesmann A."/>
            <person name="Henrissat B."/>
            <person name="Duncan S.H."/>
            <person name="Flint H.J."/>
        </authorList>
    </citation>
    <scope>NUCLEOTIDE SEQUENCE</scope>
    <source>
        <strain evidence="5">CGMCC 4.5581</strain>
    </source>
</reference>
<dbReference type="GO" id="GO:0000166">
    <property type="term" value="F:nucleotide binding"/>
    <property type="evidence" value="ECO:0007669"/>
    <property type="project" value="InterPro"/>
</dbReference>
<dbReference type="Proteomes" id="UP000648663">
    <property type="component" value="Unassembled WGS sequence"/>
</dbReference>
<dbReference type="SUPFAM" id="SSF51735">
    <property type="entry name" value="NAD(P)-binding Rossmann-fold domains"/>
    <property type="match status" value="1"/>
</dbReference>
<evidence type="ECO:0000256" key="1">
    <source>
        <dbReference type="ARBA" id="ARBA00010928"/>
    </source>
</evidence>
<gene>
    <name evidence="6" type="ORF">FB380_000323</name>
    <name evidence="5" type="ORF">GCM10011589_25160</name>
</gene>
<dbReference type="EMBL" id="JAAMPA010000001">
    <property type="protein sequence ID" value="NIH65877.1"/>
    <property type="molecule type" value="Genomic_DNA"/>
</dbReference>
<dbReference type="InterPro" id="IPR055170">
    <property type="entry name" value="GFO_IDH_MocA-like_dom"/>
</dbReference>
<dbReference type="Gene3D" id="3.30.360.10">
    <property type="entry name" value="Dihydrodipicolinate Reductase, domain 2"/>
    <property type="match status" value="1"/>
</dbReference>
<reference evidence="6 7" key="3">
    <citation type="submission" date="2020-02" db="EMBL/GenBank/DDBJ databases">
        <title>Sequencing the genomes of 1000 actinobacteria strains.</title>
        <authorList>
            <person name="Klenk H.-P."/>
        </authorList>
    </citation>
    <scope>NUCLEOTIDE SEQUENCE [LARGE SCALE GENOMIC DNA]</scope>
    <source>
        <strain evidence="6 7">DSM 45201</strain>
    </source>
</reference>
<evidence type="ECO:0000259" key="3">
    <source>
        <dbReference type="Pfam" id="PF01408"/>
    </source>
</evidence>